<proteinExistence type="predicted"/>
<dbReference type="CDD" id="cd00130">
    <property type="entry name" value="PAS"/>
    <property type="match status" value="1"/>
</dbReference>
<feature type="compositionally biased region" description="Basic and acidic residues" evidence="4">
    <location>
        <begin position="475"/>
        <end position="495"/>
    </location>
</feature>
<evidence type="ECO:0000259" key="5">
    <source>
        <dbReference type="PROSITE" id="PS50112"/>
    </source>
</evidence>
<feature type="domain" description="PAS" evidence="5">
    <location>
        <begin position="273"/>
        <end position="295"/>
    </location>
</feature>
<dbReference type="Pfam" id="PF13426">
    <property type="entry name" value="PAS_9"/>
    <property type="match status" value="1"/>
</dbReference>
<dbReference type="OrthoDB" id="447251at2759"/>
<dbReference type="EMBL" id="PJQD01000029">
    <property type="protein sequence ID" value="POY74003.1"/>
    <property type="molecule type" value="Genomic_DNA"/>
</dbReference>
<dbReference type="PANTHER" id="PTHR47429">
    <property type="entry name" value="PROTEIN TWIN LOV 1"/>
    <property type="match status" value="1"/>
</dbReference>
<evidence type="ECO:0000313" key="6">
    <source>
        <dbReference type="EMBL" id="POY74003.1"/>
    </source>
</evidence>
<dbReference type="STRING" id="741276.A0A2S5BB64"/>
<dbReference type="GO" id="GO:0005634">
    <property type="term" value="C:nucleus"/>
    <property type="evidence" value="ECO:0007669"/>
    <property type="project" value="TreeGrafter"/>
</dbReference>
<reference evidence="6 7" key="1">
    <citation type="journal article" date="2018" name="Front. Microbiol.">
        <title>Prospects for Fungal Bioremediation of Acidic Radioactive Waste Sites: Characterization and Genome Sequence of Rhodotorula taiwanensis MD1149.</title>
        <authorList>
            <person name="Tkavc R."/>
            <person name="Matrosova V.Y."/>
            <person name="Grichenko O.E."/>
            <person name="Gostincar C."/>
            <person name="Volpe R.P."/>
            <person name="Klimenkova P."/>
            <person name="Gaidamakova E.K."/>
            <person name="Zhou C.E."/>
            <person name="Stewart B.J."/>
            <person name="Lyman M.G."/>
            <person name="Malfatti S.A."/>
            <person name="Rubinfeld B."/>
            <person name="Courtot M."/>
            <person name="Singh J."/>
            <person name="Dalgard C.L."/>
            <person name="Hamilton T."/>
            <person name="Frey K.G."/>
            <person name="Gunde-Cimerman N."/>
            <person name="Dugan L."/>
            <person name="Daly M.J."/>
        </authorList>
    </citation>
    <scope>NUCLEOTIDE SEQUENCE [LARGE SCALE GENOMIC DNA]</scope>
    <source>
        <strain evidence="6 7">MD1149</strain>
    </source>
</reference>
<dbReference type="Proteomes" id="UP000237144">
    <property type="component" value="Unassembled WGS sequence"/>
</dbReference>
<dbReference type="InterPro" id="IPR000014">
    <property type="entry name" value="PAS"/>
</dbReference>
<keyword evidence="3" id="KW-0157">Chromophore</keyword>
<evidence type="ECO:0000256" key="1">
    <source>
        <dbReference type="ARBA" id="ARBA00022630"/>
    </source>
</evidence>
<feature type="region of interest" description="Disordered" evidence="4">
    <location>
        <begin position="410"/>
        <end position="439"/>
    </location>
</feature>
<protein>
    <recommendedName>
        <fullName evidence="5">PAS domain-containing protein</fullName>
    </recommendedName>
</protein>
<dbReference type="PROSITE" id="PS50112">
    <property type="entry name" value="PAS"/>
    <property type="match status" value="1"/>
</dbReference>
<name>A0A2S5BB64_9BASI</name>
<dbReference type="Gene3D" id="3.30.450.20">
    <property type="entry name" value="PAS domain"/>
    <property type="match status" value="1"/>
</dbReference>
<evidence type="ECO:0000313" key="7">
    <source>
        <dbReference type="Proteomes" id="UP000237144"/>
    </source>
</evidence>
<keyword evidence="7" id="KW-1185">Reference proteome</keyword>
<dbReference type="PANTHER" id="PTHR47429:SF2">
    <property type="entry name" value="PROTEIN TWIN LOV 1"/>
    <property type="match status" value="1"/>
</dbReference>
<evidence type="ECO:0000256" key="2">
    <source>
        <dbReference type="ARBA" id="ARBA00022643"/>
    </source>
</evidence>
<keyword evidence="2" id="KW-0288">FMN</keyword>
<feature type="compositionally biased region" description="Basic and acidic residues" evidence="4">
    <location>
        <begin position="429"/>
        <end position="439"/>
    </location>
</feature>
<organism evidence="6 7">
    <name type="scientific">Rhodotorula taiwanensis</name>
    <dbReference type="NCBI Taxonomy" id="741276"/>
    <lineage>
        <taxon>Eukaryota</taxon>
        <taxon>Fungi</taxon>
        <taxon>Dikarya</taxon>
        <taxon>Basidiomycota</taxon>
        <taxon>Pucciniomycotina</taxon>
        <taxon>Microbotryomycetes</taxon>
        <taxon>Sporidiobolales</taxon>
        <taxon>Sporidiobolaceae</taxon>
        <taxon>Rhodotorula</taxon>
    </lineage>
</organism>
<feature type="compositionally biased region" description="Low complexity" evidence="4">
    <location>
        <begin position="414"/>
        <end position="428"/>
    </location>
</feature>
<dbReference type="NCBIfam" id="TIGR00229">
    <property type="entry name" value="sensory_box"/>
    <property type="match status" value="1"/>
</dbReference>
<sequence length="641" mass="69820">MQNSSTHAVPVTPKKIGRGHGAGPVEPVDAKAQAGPSPALSEHAQPTGEWAPTAPAFEELPPSGVPYLPAAAAVAPAVPFPVGKLSTRTSRKHLTSSPFTIPLSPAQASLSYSLSRLLSLPRFAAFLHTPLGYAQFAAYLAGDPDNKTLSELELWKDTHVLGQLVSQAEAGMRGISNVYLTGDNPTGPVMTDETRRLLFDALSHKWPGHAQLDRVSKQLLESLYRKEFEGFIKTRLVRHTQAQLAKYNLKPEDRGGIGSSFILTNPRLRDDPIVLVSPGFCELTGYTPNQIIGRNCRFLQGKATDPKAVNTVRTKLQDGQEVLQLVLNYRADGTPFMNLLHVMPLRDLDGNLSYFLGGQASITTALTTGTDLSLIIPEEENPPADMMAFSPAVQLEARNPGQQWVIPPPELLTPIPSAPASESLPSSRRPSEGREPVHVDDDNAMSVHKLCFLPAKFVVAFRRLIGLDKEHAQAMSEKEKAKEQEGGATPKHEELVAPSQKDMRTMTLEQRLLDIQVTYDRLVVIKRASREILFTSASFLRSLGLPGTTRQDIDRSPLIYLDILELLVSPSVPTPTSAATKDLRANVKQALADAVPCNFECGFQFRSPSRNTSFPLLKGRLHLAPLLNMHGEAVAVTAVMG</sequence>
<evidence type="ECO:0000256" key="4">
    <source>
        <dbReference type="SAM" id="MobiDB-lite"/>
    </source>
</evidence>
<dbReference type="SUPFAM" id="SSF55785">
    <property type="entry name" value="PYP-like sensor domain (PAS domain)"/>
    <property type="match status" value="1"/>
</dbReference>
<accession>A0A2S5BB64</accession>
<feature type="region of interest" description="Disordered" evidence="4">
    <location>
        <begin position="1"/>
        <end position="56"/>
    </location>
</feature>
<gene>
    <name evidence="6" type="ORF">BMF94_2814</name>
</gene>
<evidence type="ECO:0000256" key="3">
    <source>
        <dbReference type="ARBA" id="ARBA00022991"/>
    </source>
</evidence>
<dbReference type="AlphaFoldDB" id="A0A2S5BB64"/>
<feature type="region of interest" description="Disordered" evidence="4">
    <location>
        <begin position="475"/>
        <end position="498"/>
    </location>
</feature>
<keyword evidence="1" id="KW-0285">Flavoprotein</keyword>
<dbReference type="InterPro" id="IPR035965">
    <property type="entry name" value="PAS-like_dom_sf"/>
</dbReference>
<comment type="caution">
    <text evidence="6">The sequence shown here is derived from an EMBL/GenBank/DDBJ whole genome shotgun (WGS) entry which is preliminary data.</text>
</comment>